<accession>A0ABR3BJ05</accession>
<evidence type="ECO:0000313" key="1">
    <source>
        <dbReference type="EMBL" id="KAL0240666.1"/>
    </source>
</evidence>
<dbReference type="RefSeq" id="XP_066611165.1">
    <property type="nucleotide sequence ID" value="XM_066760893.1"/>
</dbReference>
<keyword evidence="2" id="KW-1185">Reference proteome</keyword>
<evidence type="ECO:0000313" key="2">
    <source>
        <dbReference type="Proteomes" id="UP000054399"/>
    </source>
</evidence>
<reference evidence="1" key="1">
    <citation type="submission" date="2015-01" db="EMBL/GenBank/DDBJ databases">
        <authorList>
            <consortium name="The Broad Institute Genomics Platform"/>
            <person name="Cuomo C."/>
            <person name="Litvintseva A."/>
            <person name="Chen Y."/>
            <person name="Heitman J."/>
            <person name="Sun S."/>
            <person name="Springer D."/>
            <person name="Dromer F."/>
            <person name="Young S."/>
            <person name="Zeng Q."/>
            <person name="Gargeya S."/>
            <person name="Abouelleil A."/>
            <person name="Alvarado L."/>
            <person name="Chapman S.B."/>
            <person name="Gainer-Dewar J."/>
            <person name="Goldberg J."/>
            <person name="Griggs A."/>
            <person name="Gujja S."/>
            <person name="Hansen M."/>
            <person name="Howarth C."/>
            <person name="Imamovic A."/>
            <person name="Larimer J."/>
            <person name="Murphy C."/>
            <person name="Naylor J."/>
            <person name="Pearson M."/>
            <person name="Priest M."/>
            <person name="Roberts A."/>
            <person name="Saif S."/>
            <person name="Shea T."/>
            <person name="Sykes S."/>
            <person name="Wortman J."/>
            <person name="Nusbaum C."/>
            <person name="Birren B."/>
        </authorList>
    </citation>
    <scope>NUCLEOTIDE SEQUENCE</scope>
    <source>
        <strain evidence="1">IND107</strain>
    </source>
</reference>
<protein>
    <submittedName>
        <fullName evidence="1">Uncharacterized protein</fullName>
    </submittedName>
</protein>
<dbReference type="GeneID" id="91993320"/>
<name>A0ABR3BJ05_9TREE</name>
<gene>
    <name evidence="1" type="ORF">I308_106465</name>
</gene>
<reference evidence="1" key="2">
    <citation type="submission" date="2024-01" db="EMBL/GenBank/DDBJ databases">
        <title>Comparative genomics of Cryptococcus and Kwoniella reveals pathogenesis evolution and contrasting modes of karyotype evolution via chromosome fusion or intercentromeric recombination.</title>
        <authorList>
            <person name="Coelho M.A."/>
            <person name="David-Palma M."/>
            <person name="Shea T."/>
            <person name="Bowers K."/>
            <person name="Mcginley-Smith S."/>
            <person name="Mohammad A.W."/>
            <person name="Gnirke A."/>
            <person name="Yurkov A.M."/>
            <person name="Nowrousian M."/>
            <person name="Sun S."/>
            <person name="Cuomo C.A."/>
            <person name="Heitman J."/>
        </authorList>
    </citation>
    <scope>NUCLEOTIDE SEQUENCE</scope>
    <source>
        <strain evidence="1">IND107</strain>
    </source>
</reference>
<comment type="caution">
    <text evidence="1">The sequence shown here is derived from an EMBL/GenBank/DDBJ whole genome shotgun (WGS) entry which is preliminary data.</text>
</comment>
<sequence length="108" mass="12724">MLEALEFEWIIVEIILNAFQTCILRQTNNKMSTSQYLWPTLTPHFYNFYQTKAKGYFALEYCPRSELSQVIPLGTSFQVIGDYSQGVDRLPLRPHKLEHQRVLCAEYM</sequence>
<dbReference type="Proteomes" id="UP000054399">
    <property type="component" value="Unassembled WGS sequence"/>
</dbReference>
<dbReference type="EMBL" id="ATAM02000013">
    <property type="protein sequence ID" value="KAL0240666.1"/>
    <property type="molecule type" value="Genomic_DNA"/>
</dbReference>
<proteinExistence type="predicted"/>
<organism evidence="1 2">
    <name type="scientific">Cryptococcus tetragattii IND107</name>
    <dbReference type="NCBI Taxonomy" id="1296105"/>
    <lineage>
        <taxon>Eukaryota</taxon>
        <taxon>Fungi</taxon>
        <taxon>Dikarya</taxon>
        <taxon>Basidiomycota</taxon>
        <taxon>Agaricomycotina</taxon>
        <taxon>Tremellomycetes</taxon>
        <taxon>Tremellales</taxon>
        <taxon>Cryptococcaceae</taxon>
        <taxon>Cryptococcus</taxon>
        <taxon>Cryptococcus gattii species complex</taxon>
    </lineage>
</organism>